<dbReference type="PANTHER" id="PTHR43133">
    <property type="entry name" value="RNA POLYMERASE ECF-TYPE SIGMA FACTO"/>
    <property type="match status" value="1"/>
</dbReference>
<evidence type="ECO:0000313" key="7">
    <source>
        <dbReference type="EMBL" id="PZR10853.1"/>
    </source>
</evidence>
<dbReference type="InterPro" id="IPR036388">
    <property type="entry name" value="WH-like_DNA-bd_sf"/>
</dbReference>
<evidence type="ECO:0000256" key="5">
    <source>
        <dbReference type="ARBA" id="ARBA00023163"/>
    </source>
</evidence>
<protein>
    <submittedName>
        <fullName evidence="7">Sigma-70 family RNA polymerase sigma factor</fullName>
    </submittedName>
</protein>
<evidence type="ECO:0000256" key="1">
    <source>
        <dbReference type="ARBA" id="ARBA00010641"/>
    </source>
</evidence>
<dbReference type="SUPFAM" id="SSF88659">
    <property type="entry name" value="Sigma3 and sigma4 domains of RNA polymerase sigma factors"/>
    <property type="match status" value="1"/>
</dbReference>
<dbReference type="SUPFAM" id="SSF88946">
    <property type="entry name" value="Sigma2 domain of RNA polymerase sigma factors"/>
    <property type="match status" value="1"/>
</dbReference>
<dbReference type="GO" id="GO:0003677">
    <property type="term" value="F:DNA binding"/>
    <property type="evidence" value="ECO:0007669"/>
    <property type="project" value="UniProtKB-KW"/>
</dbReference>
<evidence type="ECO:0000256" key="4">
    <source>
        <dbReference type="ARBA" id="ARBA00023125"/>
    </source>
</evidence>
<gene>
    <name evidence="7" type="ORF">DI536_19000</name>
</gene>
<evidence type="ECO:0000259" key="6">
    <source>
        <dbReference type="Pfam" id="PF04542"/>
    </source>
</evidence>
<sequence length="179" mass="20100">MRPGLQLVDGGKRTGRAWLQTMYVKYGSAVHSRCRFLLRDSSLAEDAMQDVFARAMVNEAGFRNEASPLTWLMKIATHHCLNVIRATGAQWKDEYATLQVVRGEATGGVHEFEARDLVRKSLSRFDVETQQAVVHYWVDDLTLEEVAAMLERSVPTIRKRLRAFADATGQTFADAGDVP</sequence>
<dbReference type="AlphaFoldDB" id="A0A2W5TCG6"/>
<accession>A0A2W5TCG6</accession>
<dbReference type="NCBIfam" id="TIGR02937">
    <property type="entry name" value="sigma70-ECF"/>
    <property type="match status" value="1"/>
</dbReference>
<comment type="caution">
    <text evidence="7">The sequence shown here is derived from an EMBL/GenBank/DDBJ whole genome shotgun (WGS) entry which is preliminary data.</text>
</comment>
<dbReference type="GO" id="GO:0006352">
    <property type="term" value="P:DNA-templated transcription initiation"/>
    <property type="evidence" value="ECO:0007669"/>
    <property type="project" value="InterPro"/>
</dbReference>
<dbReference type="InterPro" id="IPR014284">
    <property type="entry name" value="RNA_pol_sigma-70_dom"/>
</dbReference>
<dbReference type="Gene3D" id="1.10.1740.10">
    <property type="match status" value="1"/>
</dbReference>
<dbReference type="InterPro" id="IPR013325">
    <property type="entry name" value="RNA_pol_sigma_r2"/>
</dbReference>
<name>A0A2W5TCG6_9BACT</name>
<feature type="domain" description="RNA polymerase sigma-70 region 2" evidence="6">
    <location>
        <begin position="22"/>
        <end position="87"/>
    </location>
</feature>
<evidence type="ECO:0000256" key="3">
    <source>
        <dbReference type="ARBA" id="ARBA00023082"/>
    </source>
</evidence>
<evidence type="ECO:0000256" key="2">
    <source>
        <dbReference type="ARBA" id="ARBA00023015"/>
    </source>
</evidence>
<proteinExistence type="inferred from homology"/>
<organism evidence="7 8">
    <name type="scientific">Archangium gephyra</name>
    <dbReference type="NCBI Taxonomy" id="48"/>
    <lineage>
        <taxon>Bacteria</taxon>
        <taxon>Pseudomonadati</taxon>
        <taxon>Myxococcota</taxon>
        <taxon>Myxococcia</taxon>
        <taxon>Myxococcales</taxon>
        <taxon>Cystobacterineae</taxon>
        <taxon>Archangiaceae</taxon>
        <taxon>Archangium</taxon>
    </lineage>
</organism>
<dbReference type="InterPro" id="IPR007627">
    <property type="entry name" value="RNA_pol_sigma70_r2"/>
</dbReference>
<dbReference type="InterPro" id="IPR013324">
    <property type="entry name" value="RNA_pol_sigma_r3/r4-like"/>
</dbReference>
<keyword evidence="2" id="KW-0805">Transcription regulation</keyword>
<evidence type="ECO:0000313" key="8">
    <source>
        <dbReference type="Proteomes" id="UP000249061"/>
    </source>
</evidence>
<reference evidence="7 8" key="1">
    <citation type="submission" date="2017-08" db="EMBL/GenBank/DDBJ databases">
        <title>Infants hospitalized years apart are colonized by the same room-sourced microbial strains.</title>
        <authorList>
            <person name="Brooks B."/>
            <person name="Olm M.R."/>
            <person name="Firek B.A."/>
            <person name="Baker R."/>
            <person name="Thomas B.C."/>
            <person name="Morowitz M.J."/>
            <person name="Banfield J.F."/>
        </authorList>
    </citation>
    <scope>NUCLEOTIDE SEQUENCE [LARGE SCALE GENOMIC DNA]</scope>
    <source>
        <strain evidence="7">S2_003_000_R2_14</strain>
    </source>
</reference>
<dbReference type="Proteomes" id="UP000249061">
    <property type="component" value="Unassembled WGS sequence"/>
</dbReference>
<dbReference type="GO" id="GO:0016987">
    <property type="term" value="F:sigma factor activity"/>
    <property type="evidence" value="ECO:0007669"/>
    <property type="project" value="UniProtKB-KW"/>
</dbReference>
<dbReference type="InterPro" id="IPR039425">
    <property type="entry name" value="RNA_pol_sigma-70-like"/>
</dbReference>
<comment type="similarity">
    <text evidence="1">Belongs to the sigma-70 factor family. ECF subfamily.</text>
</comment>
<keyword evidence="3" id="KW-0731">Sigma factor</keyword>
<keyword evidence="4" id="KW-0238">DNA-binding</keyword>
<dbReference type="Gene3D" id="1.10.10.10">
    <property type="entry name" value="Winged helix-like DNA-binding domain superfamily/Winged helix DNA-binding domain"/>
    <property type="match status" value="1"/>
</dbReference>
<dbReference type="EMBL" id="QFQP01000016">
    <property type="protein sequence ID" value="PZR10853.1"/>
    <property type="molecule type" value="Genomic_DNA"/>
</dbReference>
<keyword evidence="5" id="KW-0804">Transcription</keyword>
<dbReference type="Pfam" id="PF04542">
    <property type="entry name" value="Sigma70_r2"/>
    <property type="match status" value="1"/>
</dbReference>
<dbReference type="PANTHER" id="PTHR43133:SF8">
    <property type="entry name" value="RNA POLYMERASE SIGMA FACTOR HI_1459-RELATED"/>
    <property type="match status" value="1"/>
</dbReference>